<protein>
    <submittedName>
        <fullName evidence="2">DUF1275 family protein</fullName>
    </submittedName>
</protein>
<reference evidence="3" key="1">
    <citation type="journal article" date="2019" name="Int. J. Syst. Evol. Microbiol.">
        <title>The Global Catalogue of Microorganisms (GCM) 10K type strain sequencing project: providing services to taxonomists for standard genome sequencing and annotation.</title>
        <authorList>
            <consortium name="The Broad Institute Genomics Platform"/>
            <consortium name="The Broad Institute Genome Sequencing Center for Infectious Disease"/>
            <person name="Wu L."/>
            <person name="Ma J."/>
        </authorList>
    </citation>
    <scope>NUCLEOTIDE SEQUENCE [LARGE SCALE GENOMIC DNA]</scope>
    <source>
        <strain evidence="3">CGMCC 4.7237</strain>
    </source>
</reference>
<dbReference type="InterPro" id="IPR010699">
    <property type="entry name" value="DUF1275"/>
</dbReference>
<evidence type="ECO:0000313" key="2">
    <source>
        <dbReference type="EMBL" id="MFC4031219.1"/>
    </source>
</evidence>
<name>A0ABV8HH04_9ACTN</name>
<gene>
    <name evidence="2" type="ORF">ACFO3J_06995</name>
</gene>
<proteinExistence type="predicted"/>
<feature type="transmembrane region" description="Helical" evidence="1">
    <location>
        <begin position="90"/>
        <end position="109"/>
    </location>
</feature>
<dbReference type="PANTHER" id="PTHR37314:SF4">
    <property type="entry name" value="UPF0700 TRANSMEMBRANE PROTEIN YOAK"/>
    <property type="match status" value="1"/>
</dbReference>
<keyword evidence="1" id="KW-0472">Membrane</keyword>
<organism evidence="2 3">
    <name type="scientific">Streptomyces polygonati</name>
    <dbReference type="NCBI Taxonomy" id="1617087"/>
    <lineage>
        <taxon>Bacteria</taxon>
        <taxon>Bacillati</taxon>
        <taxon>Actinomycetota</taxon>
        <taxon>Actinomycetes</taxon>
        <taxon>Kitasatosporales</taxon>
        <taxon>Streptomycetaceae</taxon>
        <taxon>Streptomyces</taxon>
    </lineage>
</organism>
<dbReference type="PANTHER" id="PTHR37314">
    <property type="entry name" value="SLR0142 PROTEIN"/>
    <property type="match status" value="1"/>
</dbReference>
<feature type="transmembrane region" description="Helical" evidence="1">
    <location>
        <begin position="170"/>
        <end position="188"/>
    </location>
</feature>
<feature type="transmembrane region" description="Helical" evidence="1">
    <location>
        <begin position="55"/>
        <end position="78"/>
    </location>
</feature>
<comment type="caution">
    <text evidence="2">The sequence shown here is derived from an EMBL/GenBank/DDBJ whole genome shotgun (WGS) entry which is preliminary data.</text>
</comment>
<keyword evidence="3" id="KW-1185">Reference proteome</keyword>
<keyword evidence="1" id="KW-0812">Transmembrane</keyword>
<sequence length="236" mass="22974">MPLRSTASASLLLLTLATGAVNAIGFMALGGVFTSVMTANLGLLGLAAGGGRAALAGHAAVAIAGFAAGVPIGGRLAATEGGSRWAGVRGALAAELLILCGITAAWAALDGRPGGTGRLVLLAAAAVAMGCQSGTVQVGAPPGTSTTYLTGAITGVLSELARTGAFRARTALVIAMLPLGAALGGLLVTRAREAAPAAPALLVGAALALSWRGAAPSWRETPRAHRAGEPRESPET</sequence>
<keyword evidence="1" id="KW-1133">Transmembrane helix</keyword>
<accession>A0ABV8HH04</accession>
<evidence type="ECO:0000256" key="1">
    <source>
        <dbReference type="SAM" id="Phobius"/>
    </source>
</evidence>
<dbReference type="EMBL" id="JBHSBB010000007">
    <property type="protein sequence ID" value="MFC4031219.1"/>
    <property type="molecule type" value="Genomic_DNA"/>
</dbReference>
<dbReference type="Pfam" id="PF06912">
    <property type="entry name" value="DUF1275"/>
    <property type="match status" value="1"/>
</dbReference>
<dbReference type="Proteomes" id="UP001595765">
    <property type="component" value="Unassembled WGS sequence"/>
</dbReference>
<dbReference type="RefSeq" id="WP_386427192.1">
    <property type="nucleotide sequence ID" value="NZ_JBHSBB010000007.1"/>
</dbReference>
<evidence type="ECO:0000313" key="3">
    <source>
        <dbReference type="Proteomes" id="UP001595765"/>
    </source>
</evidence>